<evidence type="ECO:0000256" key="2">
    <source>
        <dbReference type="ARBA" id="ARBA00022475"/>
    </source>
</evidence>
<evidence type="ECO:0000256" key="6">
    <source>
        <dbReference type="ARBA" id="ARBA00023136"/>
    </source>
</evidence>
<keyword evidence="10" id="KW-0807">Transducer</keyword>
<evidence type="ECO:0000256" key="9">
    <source>
        <dbReference type="ARBA" id="ARBA00023180"/>
    </source>
</evidence>
<keyword evidence="5" id="KW-0297">G-protein coupled receptor</keyword>
<accession>A0ABU7EL78</accession>
<keyword evidence="17" id="KW-1185">Reference proteome</keyword>
<keyword evidence="7" id="KW-1015">Disulfide bond</keyword>
<evidence type="ECO:0000259" key="15">
    <source>
        <dbReference type="PROSITE" id="PS50262"/>
    </source>
</evidence>
<comment type="subcellular location">
    <subcellularLocation>
        <location evidence="1">Cell membrane</location>
        <topology evidence="1">Multi-pass membrane protein</topology>
    </subcellularLocation>
</comment>
<keyword evidence="4 14" id="KW-1133">Transmembrane helix</keyword>
<feature type="transmembrane region" description="Helical" evidence="14">
    <location>
        <begin position="35"/>
        <end position="61"/>
    </location>
</feature>
<evidence type="ECO:0000256" key="11">
    <source>
        <dbReference type="ARBA" id="ARBA00025736"/>
    </source>
</evidence>
<dbReference type="Gene3D" id="1.20.1070.10">
    <property type="entry name" value="Rhodopsin 7-helix transmembrane proteins"/>
    <property type="match status" value="1"/>
</dbReference>
<dbReference type="PANTHER" id="PTHR24225:SF5">
    <property type="entry name" value="G-PROTEIN COUPLED RECEPTOR 33-RELATED"/>
    <property type="match status" value="1"/>
</dbReference>
<evidence type="ECO:0000256" key="10">
    <source>
        <dbReference type="ARBA" id="ARBA00023224"/>
    </source>
</evidence>
<evidence type="ECO:0000256" key="13">
    <source>
        <dbReference type="ARBA" id="ARBA00039587"/>
    </source>
</evidence>
<dbReference type="SUPFAM" id="SSF81321">
    <property type="entry name" value="Family A G protein-coupled receptor-like"/>
    <property type="match status" value="1"/>
</dbReference>
<evidence type="ECO:0000256" key="8">
    <source>
        <dbReference type="ARBA" id="ARBA00023170"/>
    </source>
</evidence>
<dbReference type="InterPro" id="IPR000826">
    <property type="entry name" value="Formyl_rcpt-rel"/>
</dbReference>
<feature type="transmembrane region" description="Helical" evidence="14">
    <location>
        <begin position="73"/>
        <end position="96"/>
    </location>
</feature>
<comment type="function">
    <text evidence="12">Orphan receptor; could be a chemoattractant receptor.</text>
</comment>
<evidence type="ECO:0000256" key="5">
    <source>
        <dbReference type="ARBA" id="ARBA00023040"/>
    </source>
</evidence>
<protein>
    <recommendedName>
        <fullName evidence="13">Probable G-protein coupled receptor 33</fullName>
    </recommendedName>
</protein>
<keyword evidence="3 14" id="KW-0812">Transmembrane</keyword>
<proteinExistence type="inferred from homology"/>
<gene>
    <name evidence="16" type="ORF">CHARACLAT_021830</name>
</gene>
<evidence type="ECO:0000256" key="14">
    <source>
        <dbReference type="SAM" id="Phobius"/>
    </source>
</evidence>
<reference evidence="16 17" key="1">
    <citation type="submission" date="2021-06" db="EMBL/GenBank/DDBJ databases">
        <authorList>
            <person name="Palmer J.M."/>
        </authorList>
    </citation>
    <scope>NUCLEOTIDE SEQUENCE [LARGE SCALE GENOMIC DNA]</scope>
    <source>
        <strain evidence="16 17">CL_MEX2019</strain>
        <tissue evidence="16">Muscle</tissue>
    </source>
</reference>
<dbReference type="CDD" id="cd00637">
    <property type="entry name" value="7tm_classA_rhodopsin-like"/>
    <property type="match status" value="1"/>
</dbReference>
<dbReference type="Pfam" id="PF00001">
    <property type="entry name" value="7tm_1"/>
    <property type="match status" value="1"/>
</dbReference>
<dbReference type="InterPro" id="IPR000276">
    <property type="entry name" value="GPCR_Rhodpsn"/>
</dbReference>
<dbReference type="PANTHER" id="PTHR24225">
    <property type="entry name" value="CHEMOTACTIC RECEPTOR"/>
    <property type="match status" value="1"/>
</dbReference>
<evidence type="ECO:0000256" key="3">
    <source>
        <dbReference type="ARBA" id="ARBA00022692"/>
    </source>
</evidence>
<keyword evidence="2" id="KW-1003">Cell membrane</keyword>
<keyword evidence="8" id="KW-0675">Receptor</keyword>
<evidence type="ECO:0000313" key="17">
    <source>
        <dbReference type="Proteomes" id="UP001352852"/>
    </source>
</evidence>
<name>A0ABU7EL78_9TELE</name>
<dbReference type="PROSITE" id="PS50262">
    <property type="entry name" value="G_PROTEIN_RECEP_F1_2"/>
    <property type="match status" value="1"/>
</dbReference>
<dbReference type="InterPro" id="IPR017452">
    <property type="entry name" value="GPCR_Rhodpsn_7TM"/>
</dbReference>
<feature type="domain" description="G-protein coupled receptors family 1 profile" evidence="15">
    <location>
        <begin position="52"/>
        <end position="148"/>
    </location>
</feature>
<evidence type="ECO:0000256" key="4">
    <source>
        <dbReference type="ARBA" id="ARBA00022989"/>
    </source>
</evidence>
<organism evidence="16 17">
    <name type="scientific">Characodon lateralis</name>
    <dbReference type="NCBI Taxonomy" id="208331"/>
    <lineage>
        <taxon>Eukaryota</taxon>
        <taxon>Metazoa</taxon>
        <taxon>Chordata</taxon>
        <taxon>Craniata</taxon>
        <taxon>Vertebrata</taxon>
        <taxon>Euteleostomi</taxon>
        <taxon>Actinopterygii</taxon>
        <taxon>Neopterygii</taxon>
        <taxon>Teleostei</taxon>
        <taxon>Neoteleostei</taxon>
        <taxon>Acanthomorphata</taxon>
        <taxon>Ovalentaria</taxon>
        <taxon>Atherinomorphae</taxon>
        <taxon>Cyprinodontiformes</taxon>
        <taxon>Goodeidae</taxon>
        <taxon>Characodon</taxon>
    </lineage>
</organism>
<feature type="transmembrane region" description="Helical" evidence="14">
    <location>
        <begin position="108"/>
        <end position="129"/>
    </location>
</feature>
<evidence type="ECO:0000256" key="1">
    <source>
        <dbReference type="ARBA" id="ARBA00004651"/>
    </source>
</evidence>
<comment type="caution">
    <text evidence="16">The sequence shown here is derived from an EMBL/GenBank/DDBJ whole genome shotgun (WGS) entry which is preliminary data.</text>
</comment>
<evidence type="ECO:0000313" key="16">
    <source>
        <dbReference type="EMBL" id="MED6287972.1"/>
    </source>
</evidence>
<dbReference type="PRINTS" id="PR00237">
    <property type="entry name" value="GPCRRHODOPSN"/>
</dbReference>
<comment type="similarity">
    <text evidence="11">Belongs to the chemokine-like receptor (CMKLR) family.</text>
</comment>
<evidence type="ECO:0000256" key="12">
    <source>
        <dbReference type="ARBA" id="ARBA00037161"/>
    </source>
</evidence>
<keyword evidence="9" id="KW-0325">Glycoprotein</keyword>
<evidence type="ECO:0000256" key="7">
    <source>
        <dbReference type="ARBA" id="ARBA00023157"/>
    </source>
</evidence>
<dbReference type="EMBL" id="JAHUTJ010059545">
    <property type="protein sequence ID" value="MED6287972.1"/>
    <property type="molecule type" value="Genomic_DNA"/>
</dbReference>
<keyword evidence="6 14" id="KW-0472">Membrane</keyword>
<dbReference type="Proteomes" id="UP001352852">
    <property type="component" value="Unassembled WGS sequence"/>
</dbReference>
<sequence>MAPVHGSNTSLVFYSSNTNCSSSGTSVLSCIHPSYIAAGVISVVSCLLGIPTNILMIVKLSSHLRGSSMSKRLFFNLALSDLFSLFCLLAAGVIIATRPHLTHELCQLLFYIFFFCITSSSNILMLISIQRYYQVCNLELYHCRDTKT</sequence>